<protein>
    <submittedName>
        <fullName evidence="1">Uncharacterized protein</fullName>
    </submittedName>
</protein>
<comment type="caution">
    <text evidence="1">The sequence shown here is derived from an EMBL/GenBank/DDBJ whole genome shotgun (WGS) entry which is preliminary data.</text>
</comment>
<accession>A0ABP9NTL5</accession>
<organism evidence="1 2">
    <name type="scientific">Pseudonocardia adelaidensis</name>
    <dbReference type="NCBI Taxonomy" id="648754"/>
    <lineage>
        <taxon>Bacteria</taxon>
        <taxon>Bacillati</taxon>
        <taxon>Actinomycetota</taxon>
        <taxon>Actinomycetes</taxon>
        <taxon>Pseudonocardiales</taxon>
        <taxon>Pseudonocardiaceae</taxon>
        <taxon>Pseudonocardia</taxon>
    </lineage>
</organism>
<reference evidence="2" key="1">
    <citation type="journal article" date="2019" name="Int. J. Syst. Evol. Microbiol.">
        <title>The Global Catalogue of Microorganisms (GCM) 10K type strain sequencing project: providing services to taxonomists for standard genome sequencing and annotation.</title>
        <authorList>
            <consortium name="The Broad Institute Genomics Platform"/>
            <consortium name="The Broad Institute Genome Sequencing Center for Infectious Disease"/>
            <person name="Wu L."/>
            <person name="Ma J."/>
        </authorList>
    </citation>
    <scope>NUCLEOTIDE SEQUENCE [LARGE SCALE GENOMIC DNA]</scope>
    <source>
        <strain evidence="2">JCM 18302</strain>
    </source>
</reference>
<dbReference type="EMBL" id="BAABJO010000028">
    <property type="protein sequence ID" value="GAA5133974.1"/>
    <property type="molecule type" value="Genomic_DNA"/>
</dbReference>
<evidence type="ECO:0000313" key="2">
    <source>
        <dbReference type="Proteomes" id="UP001500804"/>
    </source>
</evidence>
<evidence type="ECO:0000313" key="1">
    <source>
        <dbReference type="EMBL" id="GAA5133974.1"/>
    </source>
</evidence>
<gene>
    <name evidence="1" type="ORF">GCM10023320_61030</name>
</gene>
<proteinExistence type="predicted"/>
<keyword evidence="2" id="KW-1185">Reference proteome</keyword>
<sequence length="110" mass="12476">MDGVLRAEDLVAAQGRGQLRGVERDRADPLPQLLRDEPARRLLVLRSARAPDRRQHRVHGRRVGQVVAPELRRVVAPRVDGLFAQVHRLLERADARVGEDRVELGKRVEC</sequence>
<dbReference type="Proteomes" id="UP001500804">
    <property type="component" value="Unassembled WGS sequence"/>
</dbReference>
<name>A0ABP9NTL5_9PSEU</name>